<dbReference type="AlphaFoldDB" id="A0A6J4TCG0"/>
<dbReference type="EMBL" id="CADCVS010000377">
    <property type="protein sequence ID" value="CAA9519034.1"/>
    <property type="molecule type" value="Genomic_DNA"/>
</dbReference>
<organism evidence="2">
    <name type="scientific">uncultured Solirubrobacteraceae bacterium</name>
    <dbReference type="NCBI Taxonomy" id="1162706"/>
    <lineage>
        <taxon>Bacteria</taxon>
        <taxon>Bacillati</taxon>
        <taxon>Actinomycetota</taxon>
        <taxon>Thermoleophilia</taxon>
        <taxon>Solirubrobacterales</taxon>
        <taxon>Solirubrobacteraceae</taxon>
        <taxon>environmental samples</taxon>
    </lineage>
</organism>
<proteinExistence type="predicted"/>
<name>A0A6J4TCG0_9ACTN</name>
<feature type="compositionally biased region" description="Basic and acidic residues" evidence="1">
    <location>
        <begin position="41"/>
        <end position="58"/>
    </location>
</feature>
<sequence length="105" mass="12290">VRLLRRRSPRRRHRRPRPPRRLAPRLRPPPQRRGLAPHARQAADGRRVLRVRARDGLLRRHARRARPRHGDPAGVGGHRLERGRRPHRARRAPRYPGALAHQAAL</sequence>
<feature type="non-terminal residue" evidence="2">
    <location>
        <position position="105"/>
    </location>
</feature>
<protein>
    <submittedName>
        <fullName evidence="2">Uncharacterized protein</fullName>
    </submittedName>
</protein>
<feature type="compositionally biased region" description="Low complexity" evidence="1">
    <location>
        <begin position="94"/>
        <end position="105"/>
    </location>
</feature>
<evidence type="ECO:0000313" key="2">
    <source>
        <dbReference type="EMBL" id="CAA9519034.1"/>
    </source>
</evidence>
<reference evidence="2" key="1">
    <citation type="submission" date="2020-02" db="EMBL/GenBank/DDBJ databases">
        <authorList>
            <person name="Meier V. D."/>
        </authorList>
    </citation>
    <scope>NUCLEOTIDE SEQUENCE</scope>
    <source>
        <strain evidence="2">AVDCRST_MAG30</strain>
    </source>
</reference>
<feature type="region of interest" description="Disordered" evidence="1">
    <location>
        <begin position="1"/>
        <end position="105"/>
    </location>
</feature>
<gene>
    <name evidence="2" type="ORF">AVDCRST_MAG30-2933</name>
</gene>
<feature type="non-terminal residue" evidence="2">
    <location>
        <position position="1"/>
    </location>
</feature>
<feature type="compositionally biased region" description="Basic residues" evidence="1">
    <location>
        <begin position="1"/>
        <end position="24"/>
    </location>
</feature>
<feature type="compositionally biased region" description="Basic residues" evidence="1">
    <location>
        <begin position="81"/>
        <end position="93"/>
    </location>
</feature>
<accession>A0A6J4TCG0</accession>
<evidence type="ECO:0000256" key="1">
    <source>
        <dbReference type="SAM" id="MobiDB-lite"/>
    </source>
</evidence>